<evidence type="ECO:0000313" key="9">
    <source>
        <dbReference type="Proteomes" id="UP000191024"/>
    </source>
</evidence>
<dbReference type="GO" id="GO:0000730">
    <property type="term" value="P:DNA recombinase assembly"/>
    <property type="evidence" value="ECO:0007669"/>
    <property type="project" value="TreeGrafter"/>
</dbReference>
<dbReference type="STRING" id="1230905.A0A1G4J426"/>
<feature type="domain" description="RecA family profile 1" evidence="7">
    <location>
        <begin position="83"/>
        <end position="260"/>
    </location>
</feature>
<dbReference type="Pfam" id="PF08423">
    <property type="entry name" value="Rad51"/>
    <property type="match status" value="1"/>
</dbReference>
<evidence type="ECO:0000256" key="3">
    <source>
        <dbReference type="ARBA" id="ARBA00022763"/>
    </source>
</evidence>
<keyword evidence="5" id="KW-0234">DNA repair</keyword>
<evidence type="ECO:0000256" key="1">
    <source>
        <dbReference type="ARBA" id="ARBA00004123"/>
    </source>
</evidence>
<organism evidence="8 9">
    <name type="scientific">Lachancea mirantina</name>
    <dbReference type="NCBI Taxonomy" id="1230905"/>
    <lineage>
        <taxon>Eukaryota</taxon>
        <taxon>Fungi</taxon>
        <taxon>Dikarya</taxon>
        <taxon>Ascomycota</taxon>
        <taxon>Saccharomycotina</taxon>
        <taxon>Saccharomycetes</taxon>
        <taxon>Saccharomycetales</taxon>
        <taxon>Saccharomycetaceae</taxon>
        <taxon>Lachancea</taxon>
    </lineage>
</organism>
<dbReference type="Proteomes" id="UP000191024">
    <property type="component" value="Chromosome C"/>
</dbReference>
<keyword evidence="9" id="KW-1185">Reference proteome</keyword>
<dbReference type="GO" id="GO:0005524">
    <property type="term" value="F:ATP binding"/>
    <property type="evidence" value="ECO:0007669"/>
    <property type="project" value="UniProtKB-KW"/>
</dbReference>
<evidence type="ECO:0000256" key="2">
    <source>
        <dbReference type="ARBA" id="ARBA00022741"/>
    </source>
</evidence>
<keyword evidence="6" id="KW-0539">Nucleus</keyword>
<dbReference type="GO" id="GO:0005634">
    <property type="term" value="C:nucleus"/>
    <property type="evidence" value="ECO:0007669"/>
    <property type="project" value="UniProtKB-SubCell"/>
</dbReference>
<dbReference type="PANTHER" id="PTHR22942">
    <property type="entry name" value="RECA/RAD51/RADA DNA STRAND-PAIRING FAMILY MEMBER"/>
    <property type="match status" value="1"/>
</dbReference>
<dbReference type="GO" id="GO:0061982">
    <property type="term" value="P:meiosis I cell cycle process"/>
    <property type="evidence" value="ECO:0007669"/>
    <property type="project" value="UniProtKB-ARBA"/>
</dbReference>
<dbReference type="SUPFAM" id="SSF52540">
    <property type="entry name" value="P-loop containing nucleoside triphosphate hydrolases"/>
    <property type="match status" value="1"/>
</dbReference>
<dbReference type="GO" id="GO:0042148">
    <property type="term" value="P:DNA strand invasion"/>
    <property type="evidence" value="ECO:0007669"/>
    <property type="project" value="TreeGrafter"/>
</dbReference>
<dbReference type="InterPro" id="IPR003593">
    <property type="entry name" value="AAA+_ATPase"/>
</dbReference>
<evidence type="ECO:0000256" key="4">
    <source>
        <dbReference type="ARBA" id="ARBA00022840"/>
    </source>
</evidence>
<proteinExistence type="predicted"/>
<comment type="subcellular location">
    <subcellularLocation>
        <location evidence="1">Nucleus</location>
    </subcellularLocation>
</comment>
<dbReference type="GO" id="GO:0000150">
    <property type="term" value="F:DNA strand exchange activity"/>
    <property type="evidence" value="ECO:0007669"/>
    <property type="project" value="TreeGrafter"/>
</dbReference>
<dbReference type="InterPro" id="IPR027417">
    <property type="entry name" value="P-loop_NTPase"/>
</dbReference>
<evidence type="ECO:0000313" key="8">
    <source>
        <dbReference type="EMBL" id="SCU84358.1"/>
    </source>
</evidence>
<evidence type="ECO:0000259" key="7">
    <source>
        <dbReference type="PROSITE" id="PS50162"/>
    </source>
</evidence>
<sequence length="464" mass="51756">MDLYDELKTSSLTFSELFGSLLEAARKSSVSVVDFLTLNASELALLIPRSINEIACFQDALRKKLQNQVFEVHPIVEVSQVIPPSVFTTGVDVMDEMLGGGIKTHEITEIFGKSSTGKSQLLMQLSLSVQCPVSEGGLDGKCVFITTEGDLPTKRIDEMIKQKYAEKGAHVSQNNIFTVACHDLSNQEHILTVQLPILLERDRTIKLVVIDSISHHVRAELESKTFKDSQGNRSYVDKTAQNLLQLATSHGIAVVVANQVADKLALDKTVLQSGVKQSIMDYDHQIGWIVGWKDSSIFYRHRLAGLEVKGSNTGHPTTESILSDDEDYNFVARRIMSSQLENRPRDHAMDPGKDELRTQSLDGGCTRQFGTLKTGKKRKLDTQVPNLGLTWANHVSTRILLTKTYKPSALLRKGELDLNKLTDSDSFWQARRTMKLVFAPASKQTQLEFYICDKGIEPVQDHID</sequence>
<dbReference type="PANTHER" id="PTHR22942:SF66">
    <property type="entry name" value="RE19845P"/>
    <property type="match status" value="1"/>
</dbReference>
<dbReference type="GO" id="GO:0003690">
    <property type="term" value="F:double-stranded DNA binding"/>
    <property type="evidence" value="ECO:0007669"/>
    <property type="project" value="TreeGrafter"/>
</dbReference>
<keyword evidence="3" id="KW-0227">DNA damage</keyword>
<dbReference type="OrthoDB" id="1861185at2759"/>
<evidence type="ECO:0000256" key="5">
    <source>
        <dbReference type="ARBA" id="ARBA00023204"/>
    </source>
</evidence>
<reference evidence="9" key="1">
    <citation type="submission" date="2016-03" db="EMBL/GenBank/DDBJ databases">
        <authorList>
            <person name="Devillers H."/>
        </authorList>
    </citation>
    <scope>NUCLEOTIDE SEQUENCE [LARGE SCALE GENOMIC DNA]</scope>
</reference>
<keyword evidence="4" id="KW-0067">ATP-binding</keyword>
<dbReference type="Gene3D" id="3.40.50.300">
    <property type="entry name" value="P-loop containing nucleotide triphosphate hydrolases"/>
    <property type="match status" value="2"/>
</dbReference>
<dbReference type="PROSITE" id="PS50162">
    <property type="entry name" value="RECA_2"/>
    <property type="match status" value="1"/>
</dbReference>
<dbReference type="GO" id="GO:0003697">
    <property type="term" value="F:single-stranded DNA binding"/>
    <property type="evidence" value="ECO:0007669"/>
    <property type="project" value="TreeGrafter"/>
</dbReference>
<dbReference type="InterPro" id="IPR013632">
    <property type="entry name" value="Rad51_C"/>
</dbReference>
<dbReference type="InterPro" id="IPR047348">
    <property type="entry name" value="XRCC3-like_C"/>
</dbReference>
<gene>
    <name evidence="8" type="ORF">LAMI_0C07184G</name>
</gene>
<dbReference type="AlphaFoldDB" id="A0A1G4J426"/>
<keyword evidence="2" id="KW-0547">Nucleotide-binding</keyword>
<dbReference type="InterPro" id="IPR020588">
    <property type="entry name" value="RecA_ATP-bd"/>
</dbReference>
<dbReference type="GO" id="GO:0140664">
    <property type="term" value="F:ATP-dependent DNA damage sensor activity"/>
    <property type="evidence" value="ECO:0007669"/>
    <property type="project" value="InterPro"/>
</dbReference>
<dbReference type="EMBL" id="LT598466">
    <property type="protein sequence ID" value="SCU84358.1"/>
    <property type="molecule type" value="Genomic_DNA"/>
</dbReference>
<protein>
    <submittedName>
        <fullName evidence="8">LAMI_0C07184g1_1</fullName>
    </submittedName>
</protein>
<dbReference type="SMART" id="SM00382">
    <property type="entry name" value="AAA"/>
    <property type="match status" value="1"/>
</dbReference>
<dbReference type="GO" id="GO:0006312">
    <property type="term" value="P:mitotic recombination"/>
    <property type="evidence" value="ECO:0007669"/>
    <property type="project" value="TreeGrafter"/>
</dbReference>
<name>A0A1G4J426_9SACH</name>
<dbReference type="CDD" id="cd19491">
    <property type="entry name" value="XRCC3"/>
    <property type="match status" value="1"/>
</dbReference>
<accession>A0A1G4J426</accession>
<evidence type="ECO:0000256" key="6">
    <source>
        <dbReference type="ARBA" id="ARBA00023242"/>
    </source>
</evidence>